<gene>
    <name evidence="1" type="ORF">SFRICE_038379</name>
</gene>
<proteinExistence type="predicted"/>
<organism evidence="1">
    <name type="scientific">Spodoptera frugiperda</name>
    <name type="common">Fall armyworm</name>
    <dbReference type="NCBI Taxonomy" id="7108"/>
    <lineage>
        <taxon>Eukaryota</taxon>
        <taxon>Metazoa</taxon>
        <taxon>Ecdysozoa</taxon>
        <taxon>Arthropoda</taxon>
        <taxon>Hexapoda</taxon>
        <taxon>Insecta</taxon>
        <taxon>Pterygota</taxon>
        <taxon>Neoptera</taxon>
        <taxon>Endopterygota</taxon>
        <taxon>Lepidoptera</taxon>
        <taxon>Glossata</taxon>
        <taxon>Ditrysia</taxon>
        <taxon>Noctuoidea</taxon>
        <taxon>Noctuidae</taxon>
        <taxon>Amphipyrinae</taxon>
        <taxon>Spodoptera</taxon>
    </lineage>
</organism>
<protein>
    <submittedName>
        <fullName evidence="1">SFRICE_038379</fullName>
    </submittedName>
</protein>
<sequence length="18" mass="2110">MCCATLLWKHLTSTNHIH</sequence>
<accession>A0A2H1WW63</accession>
<dbReference type="EMBL" id="ODYU01011474">
    <property type="protein sequence ID" value="SOQ57227.1"/>
    <property type="molecule type" value="Genomic_DNA"/>
</dbReference>
<evidence type="ECO:0000313" key="1">
    <source>
        <dbReference type="EMBL" id="SOQ57227.1"/>
    </source>
</evidence>
<dbReference type="AlphaFoldDB" id="A0A2H1WW63"/>
<name>A0A2H1WW63_SPOFR</name>
<reference evidence="1" key="1">
    <citation type="submission" date="2016-07" db="EMBL/GenBank/DDBJ databases">
        <authorList>
            <person name="Bretaudeau A."/>
        </authorList>
    </citation>
    <scope>NUCLEOTIDE SEQUENCE</scope>
    <source>
        <strain evidence="1">Rice</strain>
        <tissue evidence="1">Whole body</tissue>
    </source>
</reference>